<dbReference type="EMBL" id="LM676381">
    <property type="protein sequence ID" value="CEP25699.1"/>
    <property type="molecule type" value="Genomic_DNA"/>
</dbReference>
<sequence length="13" mass="1225">MSARLPAPAGGTP</sequence>
<evidence type="ECO:0000313" key="1">
    <source>
        <dbReference type="EMBL" id="CEP25699.1"/>
    </source>
</evidence>
<reference evidence="1" key="1">
    <citation type="submission" date="2014-08" db="EMBL/GenBank/DDBJ databases">
        <authorList>
            <person name="Falentin Helene"/>
        </authorList>
    </citation>
    <scope>NUCLEOTIDE SEQUENCE</scope>
</reference>
<name>A0A0B7NXK5_PROFF</name>
<proteinExistence type="predicted"/>
<accession>A0A0B7NXK5</accession>
<organism evidence="1">
    <name type="scientific">Propionibacterium freudenreichii subsp. freudenreichii</name>
    <dbReference type="NCBI Taxonomy" id="66712"/>
    <lineage>
        <taxon>Bacteria</taxon>
        <taxon>Bacillati</taxon>
        <taxon>Actinomycetota</taxon>
        <taxon>Actinomycetes</taxon>
        <taxon>Propionibacteriales</taxon>
        <taxon>Propionibacteriaceae</taxon>
        <taxon>Propionibacterium</taxon>
    </lineage>
</organism>
<protein>
    <submittedName>
        <fullName evidence="1">Uncharacterized protein</fullName>
    </submittedName>
</protein>
<gene>
    <name evidence="1" type="ORF">PFCIRM138_10735</name>
</gene>